<feature type="domain" description="M23ase beta-sheet core" evidence="3">
    <location>
        <begin position="260"/>
        <end position="330"/>
    </location>
</feature>
<gene>
    <name evidence="4" type="ORF">DI556_04065</name>
</gene>
<evidence type="ECO:0000313" key="5">
    <source>
        <dbReference type="Proteomes" id="UP000249185"/>
    </source>
</evidence>
<dbReference type="Proteomes" id="UP000249185">
    <property type="component" value="Unassembled WGS sequence"/>
</dbReference>
<feature type="signal peptide" evidence="2">
    <location>
        <begin position="1"/>
        <end position="25"/>
    </location>
</feature>
<dbReference type="AlphaFoldDB" id="A0A2W5NCV2"/>
<dbReference type="PANTHER" id="PTHR21666:SF270">
    <property type="entry name" value="MUREIN HYDROLASE ACTIVATOR ENVC"/>
    <property type="match status" value="1"/>
</dbReference>
<dbReference type="EMBL" id="QFPW01000002">
    <property type="protein sequence ID" value="PZQ51351.1"/>
    <property type="molecule type" value="Genomic_DNA"/>
</dbReference>
<reference evidence="4 5" key="1">
    <citation type="submission" date="2017-08" db="EMBL/GenBank/DDBJ databases">
        <title>Infants hospitalized years apart are colonized by the same room-sourced microbial strains.</title>
        <authorList>
            <person name="Brooks B."/>
            <person name="Olm M.R."/>
            <person name="Firek B.A."/>
            <person name="Baker R."/>
            <person name="Thomas B.C."/>
            <person name="Morowitz M.J."/>
            <person name="Banfield J.F."/>
        </authorList>
    </citation>
    <scope>NUCLEOTIDE SEQUENCE [LARGE SCALE GENOMIC DNA]</scope>
    <source>
        <strain evidence="4">S2_005_002_R2_34</strain>
    </source>
</reference>
<organism evidence="4 5">
    <name type="scientific">Rhodovulum sulfidophilum</name>
    <name type="common">Rhodobacter sulfidophilus</name>
    <dbReference type="NCBI Taxonomy" id="35806"/>
    <lineage>
        <taxon>Bacteria</taxon>
        <taxon>Pseudomonadati</taxon>
        <taxon>Pseudomonadota</taxon>
        <taxon>Alphaproteobacteria</taxon>
        <taxon>Rhodobacterales</taxon>
        <taxon>Paracoccaceae</taxon>
        <taxon>Rhodovulum</taxon>
    </lineage>
</organism>
<evidence type="ECO:0000259" key="3">
    <source>
        <dbReference type="Pfam" id="PF01551"/>
    </source>
</evidence>
<feature type="compositionally biased region" description="Low complexity" evidence="1">
    <location>
        <begin position="339"/>
        <end position="350"/>
    </location>
</feature>
<dbReference type="InterPro" id="IPR011055">
    <property type="entry name" value="Dup_hybrid_motif"/>
</dbReference>
<dbReference type="CDD" id="cd12797">
    <property type="entry name" value="M23_peptidase"/>
    <property type="match status" value="1"/>
</dbReference>
<keyword evidence="2" id="KW-0732">Signal</keyword>
<feature type="region of interest" description="Disordered" evidence="1">
    <location>
        <begin position="330"/>
        <end position="362"/>
    </location>
</feature>
<dbReference type="SUPFAM" id="SSF51261">
    <property type="entry name" value="Duplicated hybrid motif"/>
    <property type="match status" value="1"/>
</dbReference>
<sequence>MTARRALRIWPALGLALLGAVPAGASPAEDMAEAAARIDAAGQELAAATKAESRVRALTAAIGAYQSALDVLRAGVGGANARERELSLALEERRDEIQHLIAALETLARTPPPAQGGLHPSGPVAAARAASVLSRLTPAMQAEAEDLKARYAELEELRRLRVEGERDLASGIAALGAARTELGHALDERAPPQPRETEDPAMAAMLRDSDTLTTLAAKLAAQGGGAVPAPDAPPPRLVRPVAGEIVRGFDMPDAAGVKRPGVTMRAAALSLVTAPADAIVRYVGPFLDYGYVVVVETDDGTLVVLAGLAQVQVRLGQAVRRGDLLGQLGGPAYEGGRPGAAPEAAPETAGIDGAPEDEAAGDTGALETLYIEVRHGQGPVDPAQLFVSENG</sequence>
<evidence type="ECO:0000313" key="4">
    <source>
        <dbReference type="EMBL" id="PZQ51351.1"/>
    </source>
</evidence>
<dbReference type="Pfam" id="PF01551">
    <property type="entry name" value="Peptidase_M23"/>
    <property type="match status" value="1"/>
</dbReference>
<accession>A0A2W5NCV2</accession>
<protein>
    <submittedName>
        <fullName evidence="4">Peptidase M23</fullName>
    </submittedName>
</protein>
<dbReference type="InterPro" id="IPR050570">
    <property type="entry name" value="Cell_wall_metabolism_enzyme"/>
</dbReference>
<feature type="chain" id="PRO_5016124851" evidence="2">
    <location>
        <begin position="26"/>
        <end position="391"/>
    </location>
</feature>
<evidence type="ECO:0000256" key="1">
    <source>
        <dbReference type="SAM" id="MobiDB-lite"/>
    </source>
</evidence>
<evidence type="ECO:0000256" key="2">
    <source>
        <dbReference type="SAM" id="SignalP"/>
    </source>
</evidence>
<dbReference type="GO" id="GO:0004222">
    <property type="term" value="F:metalloendopeptidase activity"/>
    <property type="evidence" value="ECO:0007669"/>
    <property type="project" value="TreeGrafter"/>
</dbReference>
<dbReference type="InterPro" id="IPR016047">
    <property type="entry name" value="M23ase_b-sheet_dom"/>
</dbReference>
<name>A0A2W5NCV2_RHOSU</name>
<dbReference type="PANTHER" id="PTHR21666">
    <property type="entry name" value="PEPTIDASE-RELATED"/>
    <property type="match status" value="1"/>
</dbReference>
<dbReference type="Gene3D" id="2.70.70.10">
    <property type="entry name" value="Glucose Permease (Domain IIA)"/>
    <property type="match status" value="1"/>
</dbReference>
<proteinExistence type="predicted"/>
<comment type="caution">
    <text evidence="4">The sequence shown here is derived from an EMBL/GenBank/DDBJ whole genome shotgun (WGS) entry which is preliminary data.</text>
</comment>